<dbReference type="GO" id="GO:0051539">
    <property type="term" value="F:4 iron, 4 sulfur cluster binding"/>
    <property type="evidence" value="ECO:0007669"/>
    <property type="project" value="UniProtKB-KW"/>
</dbReference>
<dbReference type="InterPro" id="IPR023404">
    <property type="entry name" value="rSAM_horseshoe"/>
</dbReference>
<dbReference type="InterPro" id="IPR007197">
    <property type="entry name" value="rSAM"/>
</dbReference>
<reference evidence="17" key="1">
    <citation type="submission" date="2021-01" db="EMBL/GenBank/DDBJ databases">
        <authorList>
            <person name="Corre E."/>
            <person name="Pelletier E."/>
            <person name="Niang G."/>
            <person name="Scheremetjew M."/>
            <person name="Finn R."/>
            <person name="Kale V."/>
            <person name="Holt S."/>
            <person name="Cochrane G."/>
            <person name="Meng A."/>
            <person name="Brown T."/>
            <person name="Cohen L."/>
        </authorList>
    </citation>
    <scope>NUCLEOTIDE SEQUENCE</scope>
</reference>
<keyword evidence="11" id="KW-0408">Iron</keyword>
<dbReference type="SFLD" id="SFLDG01082">
    <property type="entry name" value="B12-binding_domain_containing"/>
    <property type="match status" value="1"/>
</dbReference>
<keyword evidence="7" id="KW-0808">Transferase</keyword>
<dbReference type="Gene3D" id="3.80.30.20">
    <property type="entry name" value="tm_1862 like domain"/>
    <property type="match status" value="1"/>
</dbReference>
<dbReference type="Pfam" id="PF04055">
    <property type="entry name" value="Radical_SAM"/>
    <property type="match status" value="1"/>
</dbReference>
<dbReference type="EC" id="2.8.4.5" evidence="4"/>
<dbReference type="SFLD" id="SFLDS00029">
    <property type="entry name" value="Radical_SAM"/>
    <property type="match status" value="1"/>
</dbReference>
<dbReference type="Gene3D" id="3.40.50.12160">
    <property type="entry name" value="Methylthiotransferase, N-terminal domain"/>
    <property type="match status" value="1"/>
</dbReference>
<dbReference type="SMART" id="SM00729">
    <property type="entry name" value="Elp3"/>
    <property type="match status" value="1"/>
</dbReference>
<comment type="function">
    <text evidence="2">Catalyzes the methylthiolation of N6-threonylcarbamoyladenosine (t(6)A), leading to the formation of 2-methylthio-N6-threonylcarbamoyladenosine (ms(2)t(6)A) at position 37 in tRNAs that read codons beginning with adenine.</text>
</comment>
<keyword evidence="10" id="KW-0479">Metal-binding</keyword>
<evidence type="ECO:0000256" key="9">
    <source>
        <dbReference type="ARBA" id="ARBA00022694"/>
    </source>
</evidence>
<comment type="cofactor">
    <cofactor evidence="1">
        <name>[4Fe-4S] cluster</name>
        <dbReference type="ChEBI" id="CHEBI:49883"/>
    </cofactor>
</comment>
<keyword evidence="9" id="KW-0819">tRNA processing</keyword>
<dbReference type="PANTHER" id="PTHR11918">
    <property type="entry name" value="RADICAL SAM PROTEINS"/>
    <property type="match status" value="1"/>
</dbReference>
<evidence type="ECO:0000259" key="15">
    <source>
        <dbReference type="PROSITE" id="PS51449"/>
    </source>
</evidence>
<dbReference type="InterPro" id="IPR058240">
    <property type="entry name" value="rSAM_sf"/>
</dbReference>
<feature type="domain" description="MTTase N-terminal" evidence="15">
    <location>
        <begin position="114"/>
        <end position="223"/>
    </location>
</feature>
<dbReference type="NCBIfam" id="TIGR01578">
    <property type="entry name" value="MiaB-like-B"/>
    <property type="match status" value="1"/>
</dbReference>
<evidence type="ECO:0000256" key="2">
    <source>
        <dbReference type="ARBA" id="ARBA00002399"/>
    </source>
</evidence>
<dbReference type="GO" id="GO:0046872">
    <property type="term" value="F:metal ion binding"/>
    <property type="evidence" value="ECO:0007669"/>
    <property type="project" value="UniProtKB-KW"/>
</dbReference>
<organism evidence="17">
    <name type="scientific">Noctiluca scintillans</name>
    <name type="common">Sea sparkle</name>
    <name type="synonym">Red tide dinoflagellate</name>
    <dbReference type="NCBI Taxonomy" id="2966"/>
    <lineage>
        <taxon>Eukaryota</taxon>
        <taxon>Sar</taxon>
        <taxon>Alveolata</taxon>
        <taxon>Dinophyceae</taxon>
        <taxon>Noctilucales</taxon>
        <taxon>Noctilucaceae</taxon>
        <taxon>Noctiluca</taxon>
    </lineage>
</organism>
<evidence type="ECO:0000256" key="5">
    <source>
        <dbReference type="ARBA" id="ARBA00018810"/>
    </source>
</evidence>
<dbReference type="InterPro" id="IPR005839">
    <property type="entry name" value="Methylthiotransferase"/>
</dbReference>
<dbReference type="InterPro" id="IPR013848">
    <property type="entry name" value="Methylthiotransferase_N"/>
</dbReference>
<dbReference type="EMBL" id="HBFQ01063929">
    <property type="protein sequence ID" value="CAD8870920.1"/>
    <property type="molecule type" value="Transcribed_RNA"/>
</dbReference>
<evidence type="ECO:0000256" key="13">
    <source>
        <dbReference type="ARBA" id="ARBA00031213"/>
    </source>
</evidence>
<evidence type="ECO:0000256" key="8">
    <source>
        <dbReference type="ARBA" id="ARBA00022691"/>
    </source>
</evidence>
<dbReference type="SUPFAM" id="SSF102114">
    <property type="entry name" value="Radical SAM enzymes"/>
    <property type="match status" value="1"/>
</dbReference>
<keyword evidence="6" id="KW-0004">4Fe-4S</keyword>
<dbReference type="InterPro" id="IPR006638">
    <property type="entry name" value="Elp3/MiaA/NifB-like_rSAM"/>
</dbReference>
<dbReference type="InterPro" id="IPR020612">
    <property type="entry name" value="Methylthiotransferase_CS"/>
</dbReference>
<comment type="similarity">
    <text evidence="3">Belongs to the methylthiotransferase family. CDKAL1 subfamily.</text>
</comment>
<feature type="domain" description="Radical SAM core" evidence="16">
    <location>
        <begin position="242"/>
        <end position="478"/>
    </location>
</feature>
<dbReference type="CDD" id="cd01335">
    <property type="entry name" value="Radical_SAM"/>
    <property type="match status" value="1"/>
</dbReference>
<gene>
    <name evidence="17" type="ORF">NSCI0253_LOCUS45277</name>
</gene>
<dbReference type="PANTHER" id="PTHR11918:SF45">
    <property type="entry name" value="THREONYLCARBAMOYLADENOSINE TRNA METHYLTHIOTRANSFERASE"/>
    <property type="match status" value="1"/>
</dbReference>
<dbReference type="NCBIfam" id="TIGR00089">
    <property type="entry name" value="MiaB/RimO family radical SAM methylthiotransferase"/>
    <property type="match status" value="1"/>
</dbReference>
<accession>A0A7S1FK91</accession>
<keyword evidence="8" id="KW-0949">S-adenosyl-L-methionine</keyword>
<sequence length="541" mass="59204">MYDAASRVYRLTLSTAGALLAATALALAYAALQRRRDHRCIRPDEELEEITESGVPHDTSDDAAELEDLADVVETRSPWGTASVMKARRLEGAAGVVQYDSREEGCDNLQPGRQSLFVKTFGCAHNSSDSEFMMGLLQDYGYTFSEKLEDADACLINSCTVKGPSQDSAVNITKRAQAAGKPVVLAGCVPTADAGLVKTLDGVSMLSVTQLDRVVEVVEEALKGHVVQLLGTKRVLPSLDLPKVRRNRLVEIIPINAGCLGNCSYCKTKHARGKLSSYSEHAIVGRALQAAGEGVSEVWLTSEDTGAYGIDLGTDIARLLRSVADALPEGVMMKLGMTNPPYMLSHMAEVGEVLQRPNVFSTVHIPVQSGSDAVLKSMVREYSVADFRRLVDGLRSVVPDLHVATDIICGFPAESEKDHEETLALLRHYSFPVLNISQFYPRPGTPAARMKKLQGNVVKRRSGEVTRLFESYETFSTLTNLEKRVWFVETDLKRQQTVGHTKEYAKVVVPRDDALLGRNAMVRIGATTKWHVEAQIIGDVR</sequence>
<name>A0A7S1FK91_NOCSC</name>
<keyword evidence="12" id="KW-0411">Iron-sulfur</keyword>
<evidence type="ECO:0000256" key="3">
    <source>
        <dbReference type="ARBA" id="ARBA00008616"/>
    </source>
</evidence>
<dbReference type="AlphaFoldDB" id="A0A7S1FK91"/>
<evidence type="ECO:0000256" key="6">
    <source>
        <dbReference type="ARBA" id="ARBA00022485"/>
    </source>
</evidence>
<evidence type="ECO:0000259" key="16">
    <source>
        <dbReference type="PROSITE" id="PS51918"/>
    </source>
</evidence>
<dbReference type="InterPro" id="IPR038135">
    <property type="entry name" value="Methylthiotransferase_N_sf"/>
</dbReference>
<evidence type="ECO:0000256" key="10">
    <source>
        <dbReference type="ARBA" id="ARBA00022723"/>
    </source>
</evidence>
<dbReference type="GO" id="GO:0005783">
    <property type="term" value="C:endoplasmic reticulum"/>
    <property type="evidence" value="ECO:0007669"/>
    <property type="project" value="TreeGrafter"/>
</dbReference>
<proteinExistence type="inferred from homology"/>
<dbReference type="PROSITE" id="PS01278">
    <property type="entry name" value="MTTASE_RADICAL"/>
    <property type="match status" value="1"/>
</dbReference>
<dbReference type="Pfam" id="PF00919">
    <property type="entry name" value="UPF0004"/>
    <property type="match status" value="1"/>
</dbReference>
<evidence type="ECO:0000256" key="11">
    <source>
        <dbReference type="ARBA" id="ARBA00023004"/>
    </source>
</evidence>
<evidence type="ECO:0000256" key="12">
    <source>
        <dbReference type="ARBA" id="ARBA00023014"/>
    </source>
</evidence>
<evidence type="ECO:0000313" key="17">
    <source>
        <dbReference type="EMBL" id="CAD8870920.1"/>
    </source>
</evidence>
<dbReference type="PROSITE" id="PS51449">
    <property type="entry name" value="MTTASE_N"/>
    <property type="match status" value="1"/>
</dbReference>
<evidence type="ECO:0000256" key="7">
    <source>
        <dbReference type="ARBA" id="ARBA00022679"/>
    </source>
</evidence>
<evidence type="ECO:0000256" key="1">
    <source>
        <dbReference type="ARBA" id="ARBA00001966"/>
    </source>
</evidence>
<comment type="catalytic activity">
    <reaction evidence="14">
        <text>N(6)-L-threonylcarbamoyladenosine(37) in tRNA + (sulfur carrier)-SH + AH2 + 2 S-adenosyl-L-methionine = 2-methylsulfanyl-N(6)-L-threonylcarbamoyladenosine(37) in tRNA + (sulfur carrier)-H + 5'-deoxyadenosine + L-methionine + A + S-adenosyl-L-homocysteine + 2 H(+)</text>
        <dbReference type="Rhea" id="RHEA:37075"/>
        <dbReference type="Rhea" id="RHEA-COMP:10163"/>
        <dbReference type="Rhea" id="RHEA-COMP:11092"/>
        <dbReference type="Rhea" id="RHEA-COMP:14737"/>
        <dbReference type="Rhea" id="RHEA-COMP:14739"/>
        <dbReference type="ChEBI" id="CHEBI:13193"/>
        <dbReference type="ChEBI" id="CHEBI:15378"/>
        <dbReference type="ChEBI" id="CHEBI:17319"/>
        <dbReference type="ChEBI" id="CHEBI:17499"/>
        <dbReference type="ChEBI" id="CHEBI:29917"/>
        <dbReference type="ChEBI" id="CHEBI:57844"/>
        <dbReference type="ChEBI" id="CHEBI:57856"/>
        <dbReference type="ChEBI" id="CHEBI:59789"/>
        <dbReference type="ChEBI" id="CHEBI:64428"/>
        <dbReference type="ChEBI" id="CHEBI:74418"/>
        <dbReference type="ChEBI" id="CHEBI:74420"/>
        <dbReference type="EC" id="2.8.4.5"/>
    </reaction>
</comment>
<evidence type="ECO:0000256" key="14">
    <source>
        <dbReference type="ARBA" id="ARBA00051661"/>
    </source>
</evidence>
<dbReference type="InterPro" id="IPR006466">
    <property type="entry name" value="MiaB-like_arc_euk"/>
</dbReference>
<dbReference type="FunFam" id="3.80.30.20:FF:000002">
    <property type="entry name" value="threonylcarbamoyladenosine tRNA methylthiotransferase isoform X2"/>
    <property type="match status" value="1"/>
</dbReference>
<protein>
    <recommendedName>
        <fullName evidence="5">Threonylcarbamoyladenosine tRNA methylthiotransferase</fullName>
        <ecNumber evidence="4">2.8.4.5</ecNumber>
    </recommendedName>
    <alternativeName>
        <fullName evidence="13">tRNA-t(6)A37 methylthiotransferase</fullName>
    </alternativeName>
</protein>
<dbReference type="GO" id="GO:0035598">
    <property type="term" value="F:tRNA (N(6)-L-threonylcarbamoyladenosine(37)-C(2))-methylthiotransferase activity"/>
    <property type="evidence" value="ECO:0007669"/>
    <property type="project" value="UniProtKB-EC"/>
</dbReference>
<evidence type="ECO:0000256" key="4">
    <source>
        <dbReference type="ARBA" id="ARBA00013273"/>
    </source>
</evidence>
<dbReference type="PROSITE" id="PS51918">
    <property type="entry name" value="RADICAL_SAM"/>
    <property type="match status" value="1"/>
</dbReference>